<dbReference type="RefSeq" id="WP_086437840.1">
    <property type="nucleotide sequence ID" value="NZ_FXWG01000002.1"/>
</dbReference>
<dbReference type="AlphaFoldDB" id="A0A1Y6F4I5"/>
<evidence type="ECO:0008006" key="4">
    <source>
        <dbReference type="Google" id="ProtNLM"/>
    </source>
</evidence>
<evidence type="ECO:0000313" key="2">
    <source>
        <dbReference type="EMBL" id="SMQ69805.1"/>
    </source>
</evidence>
<dbReference type="Pfam" id="PF14224">
    <property type="entry name" value="DUF4331"/>
    <property type="match status" value="1"/>
</dbReference>
<evidence type="ECO:0000313" key="3">
    <source>
        <dbReference type="Proteomes" id="UP000194420"/>
    </source>
</evidence>
<feature type="chain" id="PRO_5012215781" description="DUF4331 domain-containing protein" evidence="1">
    <location>
        <begin position="26"/>
        <end position="234"/>
    </location>
</feature>
<sequence>MKTPTFKRRVLHSAPLLFIAFGVTACFDDDDDDDIMMPAPTPTPTPPATGTYDVTACLEQEVAPGVAVADLIVPDTLTLNLAGASGFPNGRQLADPVIDVTLAVIFLDLSVHSPTTLAGLPLNPPANDVAFRSDFPFLAPPQGSPPVTTSTSTSFDFRTAAVSEYVRVDRMGMPAVATALIGSDSKIAYNDADPADDVAGTFVPELAEQLTGLTNALADDLVGAGLTPCATEET</sequence>
<dbReference type="Proteomes" id="UP000194420">
    <property type="component" value="Unassembled WGS sequence"/>
</dbReference>
<dbReference type="InterPro" id="IPR025566">
    <property type="entry name" value="DUF4331"/>
</dbReference>
<dbReference type="PROSITE" id="PS51257">
    <property type="entry name" value="PROKAR_LIPOPROTEIN"/>
    <property type="match status" value="1"/>
</dbReference>
<keyword evidence="1" id="KW-0732">Signal</keyword>
<gene>
    <name evidence="2" type="ORF">SAMN06297468_1988</name>
</gene>
<protein>
    <recommendedName>
        <fullName evidence="4">DUF4331 domain-containing protein</fullName>
    </recommendedName>
</protein>
<reference evidence="3" key="1">
    <citation type="submission" date="2017-04" db="EMBL/GenBank/DDBJ databases">
        <authorList>
            <person name="Varghese N."/>
            <person name="Submissions S."/>
        </authorList>
    </citation>
    <scope>NUCLEOTIDE SEQUENCE [LARGE SCALE GENOMIC DNA]</scope>
</reference>
<organism evidence="2 3">
    <name type="scientific">Altererythrobacter xiamenensis</name>
    <dbReference type="NCBI Taxonomy" id="1316679"/>
    <lineage>
        <taxon>Bacteria</taxon>
        <taxon>Pseudomonadati</taxon>
        <taxon>Pseudomonadota</taxon>
        <taxon>Alphaproteobacteria</taxon>
        <taxon>Sphingomonadales</taxon>
        <taxon>Erythrobacteraceae</taxon>
        <taxon>Altererythrobacter</taxon>
    </lineage>
</organism>
<dbReference type="OrthoDB" id="525451at2"/>
<proteinExistence type="predicted"/>
<dbReference type="EMBL" id="FXWG01000002">
    <property type="protein sequence ID" value="SMQ69805.1"/>
    <property type="molecule type" value="Genomic_DNA"/>
</dbReference>
<name>A0A1Y6F4I5_9SPHN</name>
<evidence type="ECO:0000256" key="1">
    <source>
        <dbReference type="SAM" id="SignalP"/>
    </source>
</evidence>
<keyword evidence="3" id="KW-1185">Reference proteome</keyword>
<feature type="signal peptide" evidence="1">
    <location>
        <begin position="1"/>
        <end position="25"/>
    </location>
</feature>
<accession>A0A1Y6F4I5</accession>